<accession>A0A8H4JBR4</accession>
<gene>
    <name evidence="1" type="ORF">F53441_14623</name>
</gene>
<keyword evidence="2" id="KW-1185">Reference proteome</keyword>
<reference evidence="1" key="1">
    <citation type="submission" date="2020-01" db="EMBL/GenBank/DDBJ databases">
        <title>Identification and distribution of gene clusters putatively required for synthesis of sphingolipid metabolism inhibitors in phylogenetically diverse species of the filamentous fungus Fusarium.</title>
        <authorList>
            <person name="Kim H.-S."/>
            <person name="Busman M."/>
            <person name="Brown D.W."/>
            <person name="Divon H."/>
            <person name="Uhlig S."/>
            <person name="Proctor R.H."/>
        </authorList>
    </citation>
    <scope>NUCLEOTIDE SEQUENCE</scope>
    <source>
        <strain evidence="1">NRRL 53441</strain>
    </source>
</reference>
<dbReference type="Gene3D" id="3.90.1300.10">
    <property type="entry name" value="Amidase signature (AS) domain"/>
    <property type="match status" value="2"/>
</dbReference>
<sequence length="167" mass="18386">MSDLDFLTATAADLLKALETDSVTSEGLVLQYIDRINKYNGYLHAVISVAPKDVILPIARRLDNERKDGKIRVLCTEFRSSSRTTLPLIPALGWKQRLALMLWSDRKSEGLLLSLRKYGNGAHQLQNSGVIILGKGNLSELSNYRGIRMPCGWSAVGGLTQSPFVVG</sequence>
<evidence type="ECO:0000313" key="1">
    <source>
        <dbReference type="EMBL" id="KAF4415499.1"/>
    </source>
</evidence>
<dbReference type="AlphaFoldDB" id="A0A8H4JBR4"/>
<evidence type="ECO:0000313" key="2">
    <source>
        <dbReference type="Proteomes" id="UP000605986"/>
    </source>
</evidence>
<dbReference type="SUPFAM" id="SSF75304">
    <property type="entry name" value="Amidase signature (AS) enzymes"/>
    <property type="match status" value="1"/>
</dbReference>
<dbReference type="Proteomes" id="UP000605986">
    <property type="component" value="Unassembled WGS sequence"/>
</dbReference>
<organism evidence="1 2">
    <name type="scientific">Fusarium austroafricanum</name>
    <dbReference type="NCBI Taxonomy" id="2364996"/>
    <lineage>
        <taxon>Eukaryota</taxon>
        <taxon>Fungi</taxon>
        <taxon>Dikarya</taxon>
        <taxon>Ascomycota</taxon>
        <taxon>Pezizomycotina</taxon>
        <taxon>Sordariomycetes</taxon>
        <taxon>Hypocreomycetidae</taxon>
        <taxon>Hypocreales</taxon>
        <taxon>Nectriaceae</taxon>
        <taxon>Fusarium</taxon>
        <taxon>Fusarium concolor species complex</taxon>
    </lineage>
</organism>
<name>A0A8H4JBR4_9HYPO</name>
<dbReference type="OrthoDB" id="566138at2759"/>
<comment type="caution">
    <text evidence="1">The sequence shown here is derived from an EMBL/GenBank/DDBJ whole genome shotgun (WGS) entry which is preliminary data.</text>
</comment>
<dbReference type="InterPro" id="IPR036928">
    <property type="entry name" value="AS_sf"/>
</dbReference>
<dbReference type="PANTHER" id="PTHR42678">
    <property type="entry name" value="AMIDASE"/>
    <property type="match status" value="1"/>
</dbReference>
<feature type="non-terminal residue" evidence="1">
    <location>
        <position position="1"/>
    </location>
</feature>
<dbReference type="PANTHER" id="PTHR42678:SF34">
    <property type="entry name" value="OS04G0183300 PROTEIN"/>
    <property type="match status" value="1"/>
</dbReference>
<protein>
    <submittedName>
        <fullName evidence="1">Amidase family protein</fullName>
    </submittedName>
</protein>
<proteinExistence type="predicted"/>
<dbReference type="EMBL" id="JAADJG010001510">
    <property type="protein sequence ID" value="KAF4415499.1"/>
    <property type="molecule type" value="Genomic_DNA"/>
</dbReference>